<evidence type="ECO:0000256" key="6">
    <source>
        <dbReference type="ARBA" id="ARBA00023242"/>
    </source>
</evidence>
<feature type="region of interest" description="Disordered" evidence="7">
    <location>
        <begin position="1434"/>
        <end position="1548"/>
    </location>
</feature>
<sequence>MSAIENLFVQIFEKKKRIIDQAHRQCLLFDQHLVSKLLIDGIVPPPWLSNPMLSSLTSDPKDLNEDDLVFGALFSRAQPIPLSDHRFSLQDNVVATTDNGQPQSGLHSDALNRDIDTGDVLSNLPDCSVKNVGRSSFSAPEMDSTAISPQIQMESRTSHSYNEPALSLAKLQRSKSRQRALELRHSAKAAKSCLGDDNNTYVCARGKTGSATSSPQLDHFEGSELAKVSNTNIQSGAAEKVKRGECLTMRNDQSNYCGLVTRSRSLALKLNSSNVISSSEVKEAGPLSNNVIKQSDSDNAHCFSNGSCVAKETNKGDYQRRETEDKAFSKRVTRSRSTSQTKCDNELLKLESSLAGGNRVEVQDSMQLVVNGGPTFFSKTGDYENECQRKETKDGDCCSDKDERNVKIRRLRGSFSQPSNEDALGHGGSLKSIEKSTQSPLRSVSQHSLPPAMPVVGSFHCEKAPDLCAVKVKTNEGKSKSVSNIFVDRSSICSQSAACDSYHELEGAEIAAGRSSSSQKDCKLDTEVAAAASCRHTRATTSTTEGSVRPVSSSNLGSRNSGRRHFTLRKSLSLLEKSLLDETVVADKSLNTQENTISVANVTHNIDDGPAGTVAKIVGDFDVLVDKHTACSASSPKVGLDVSVSGPPPSNFVKSVKPKQLDFDDVEELSMNRITGADLKVGGRDVPPDKGTLTMLGAGYLDEKVTSLVCQEKCNFSVDKQLLGRQEATVREDGTQMKSCGSHSEETDVSRKPQNVLSSKSQSFVVQKELCPHTSIGSQNLPSSTNRLIPSQTACQNSSGIFPKEALASNLVLENIYAGGDDCGSRIMEDTCSTAVTDSDPLGNAVQTVDDLAVGSAATMDESNISLTNPDASSGSCLHKKSSLSKGKWFNDEKDAGFSRKLQIPKNSTGSFASDMDHSRPQHKRRNIERQTERSLTASPSHLEKQHESSNQKLVSGNFDSKEDSREASTEVEHLTSHHSDRTAEEMQNTEGCHVMEGSFLEVKFNQKFNFDGRDRGGNTLPFSTSRGLGESFAPSLTEQGSSNSYNRLTANSCGFGIGSSKQCTIDKNLHAEGNSWERIYMGETAMLLEGSSVSQGIQRSDLIGTDENAPEIEGFIIEPDEAQPCIDEDQIELEKANLSDEYASILERLSSSTFVHSPFCSSSNSYRLHKIPDLYQSLPNGLVEGMMGMRTSFPVNGESGKSFSDCPPNCKNQSTWDIKKACVSPIQTLWDKINSKYGSSGKRESSKLELPCIDEENEAADEIANTFQNRIRPEQTTGSIIREPLAEILDNTKPSLVSQDNILPDGCGLDSVAREFSFCETNDREKQKLEKGSAGRRRFTGKGKENQRLSRETNQARRTTESLRNRSSRPKLSGKNSMNKGPTYPGGKSSCSNIVSNITSFIPLVQQKQAAEVITGKRDVKVKALEAAEAAKRMAEKKDNERKMKKEALRLERERIEQDNRRQLELQNKKKEEERKKREAEIAAKKRQREEEERIEKARKRKRVEEAKRREEEEIIEKERKRKRVEEAKRKHQEREKMCAKKEEKGTKCFDAVDAKNESNECIDGKEKCKNLEHNIEGHKKIPLAETVTSKNPMTDETKESRKHSEAVNDCGDKEKMIANPVKGTETDDLIGQNTIKEQSYDISPYKGSDDEDEDDDDSKDNNKFVPSWSSKQRLYSAVSSQKSVNPETVFPLQSFCNISEVLLPRKLQGIL</sequence>
<evidence type="ECO:0000256" key="7">
    <source>
        <dbReference type="SAM" id="MobiDB-lite"/>
    </source>
</evidence>
<comment type="subcellular location">
    <subcellularLocation>
        <location evidence="2">Cytoplasm</location>
        <location evidence="2">Cytoskeleton</location>
        <location evidence="2">Spindle</location>
    </subcellularLocation>
    <subcellularLocation>
        <location evidence="1">Nucleus</location>
    </subcellularLocation>
</comment>
<evidence type="ECO:0000313" key="10">
    <source>
        <dbReference type="Proteomes" id="UP001293593"/>
    </source>
</evidence>
<proteinExistence type="inferred from homology"/>
<dbReference type="Pfam" id="PF03941">
    <property type="entry name" value="INCENP_ARK-bind"/>
    <property type="match status" value="1"/>
</dbReference>
<reference evidence="9" key="1">
    <citation type="submission" date="2023-10" db="EMBL/GenBank/DDBJ databases">
        <title>Chromosome-level genome of the transformable northern wattle, Acacia crassicarpa.</title>
        <authorList>
            <person name="Massaro I."/>
            <person name="Sinha N.R."/>
            <person name="Poethig S."/>
            <person name="Leichty A.R."/>
        </authorList>
    </citation>
    <scope>NUCLEOTIDE SEQUENCE</scope>
    <source>
        <strain evidence="9">Acra3RX</strain>
        <tissue evidence="9">Leaf</tissue>
    </source>
</reference>
<feature type="compositionally biased region" description="Acidic residues" evidence="7">
    <location>
        <begin position="1651"/>
        <end position="1660"/>
    </location>
</feature>
<feature type="compositionally biased region" description="Basic and acidic residues" evidence="7">
    <location>
        <begin position="314"/>
        <end position="328"/>
    </location>
</feature>
<feature type="region of interest" description="Disordered" evidence="7">
    <location>
        <begin position="1324"/>
        <end position="1389"/>
    </location>
</feature>
<feature type="region of interest" description="Disordered" evidence="7">
    <location>
        <begin position="414"/>
        <end position="438"/>
    </location>
</feature>
<comment type="similarity">
    <text evidence="3">Belongs to the INCENP family.</text>
</comment>
<feature type="compositionally biased region" description="Basic and acidic residues" evidence="7">
    <location>
        <begin position="1343"/>
        <end position="1365"/>
    </location>
</feature>
<feature type="compositionally biased region" description="Basic and acidic residues" evidence="7">
    <location>
        <begin position="960"/>
        <end position="985"/>
    </location>
</feature>
<feature type="compositionally biased region" description="Basic and acidic residues" evidence="7">
    <location>
        <begin position="1595"/>
        <end position="1618"/>
    </location>
</feature>
<dbReference type="InterPro" id="IPR005635">
    <property type="entry name" value="Inner_centromere_prot_ARK-bd"/>
</dbReference>
<evidence type="ECO:0000259" key="8">
    <source>
        <dbReference type="Pfam" id="PF03941"/>
    </source>
</evidence>
<accession>A0AAE1MY91</accession>
<feature type="compositionally biased region" description="Polar residues" evidence="7">
    <location>
        <begin position="1633"/>
        <end position="1643"/>
    </location>
</feature>
<feature type="compositionally biased region" description="Basic and acidic residues" evidence="7">
    <location>
        <begin position="1434"/>
        <end position="1497"/>
    </location>
</feature>
<evidence type="ECO:0000256" key="2">
    <source>
        <dbReference type="ARBA" id="ARBA00004186"/>
    </source>
</evidence>
<feature type="region of interest" description="Disordered" evidence="7">
    <location>
        <begin position="1581"/>
        <end position="1668"/>
    </location>
</feature>
<keyword evidence="5" id="KW-0206">Cytoskeleton</keyword>
<feature type="compositionally biased region" description="Basic and acidic residues" evidence="7">
    <location>
        <begin position="1504"/>
        <end position="1513"/>
    </location>
</feature>
<keyword evidence="4" id="KW-0963">Cytoplasm</keyword>
<name>A0AAE1MY91_9FABA</name>
<dbReference type="GO" id="GO:0005634">
    <property type="term" value="C:nucleus"/>
    <property type="evidence" value="ECO:0007669"/>
    <property type="project" value="UniProtKB-SubCell"/>
</dbReference>
<feature type="region of interest" description="Disordered" evidence="7">
    <location>
        <begin position="314"/>
        <end position="340"/>
    </location>
</feature>
<feature type="domain" description="Inner centromere protein ARK-binding" evidence="8">
    <location>
        <begin position="1650"/>
        <end position="1703"/>
    </location>
</feature>
<dbReference type="PANTHER" id="PTHR13738">
    <property type="entry name" value="TROPONIN I"/>
    <property type="match status" value="1"/>
</dbReference>
<feature type="region of interest" description="Disordered" evidence="7">
    <location>
        <begin position="733"/>
        <end position="758"/>
    </location>
</feature>
<comment type="caution">
    <text evidence="9">The sequence shown here is derived from an EMBL/GenBank/DDBJ whole genome shotgun (WGS) entry which is preliminary data.</text>
</comment>
<evidence type="ECO:0000256" key="4">
    <source>
        <dbReference type="ARBA" id="ARBA00022490"/>
    </source>
</evidence>
<feature type="compositionally biased region" description="Basic and acidic residues" evidence="7">
    <location>
        <begin position="1525"/>
        <end position="1548"/>
    </location>
</feature>
<organism evidence="9 10">
    <name type="scientific">Acacia crassicarpa</name>
    <name type="common">northern wattle</name>
    <dbReference type="NCBI Taxonomy" id="499986"/>
    <lineage>
        <taxon>Eukaryota</taxon>
        <taxon>Viridiplantae</taxon>
        <taxon>Streptophyta</taxon>
        <taxon>Embryophyta</taxon>
        <taxon>Tracheophyta</taxon>
        <taxon>Spermatophyta</taxon>
        <taxon>Magnoliopsida</taxon>
        <taxon>eudicotyledons</taxon>
        <taxon>Gunneridae</taxon>
        <taxon>Pentapetalae</taxon>
        <taxon>rosids</taxon>
        <taxon>fabids</taxon>
        <taxon>Fabales</taxon>
        <taxon>Fabaceae</taxon>
        <taxon>Caesalpinioideae</taxon>
        <taxon>mimosoid clade</taxon>
        <taxon>Acacieae</taxon>
        <taxon>Acacia</taxon>
    </lineage>
</organism>
<evidence type="ECO:0000256" key="3">
    <source>
        <dbReference type="ARBA" id="ARBA00010042"/>
    </source>
</evidence>
<dbReference type="Proteomes" id="UP001293593">
    <property type="component" value="Unassembled WGS sequence"/>
</dbReference>
<gene>
    <name evidence="9" type="ORF">QN277_011269</name>
</gene>
<keyword evidence="6" id="KW-0539">Nucleus</keyword>
<protein>
    <recommendedName>
        <fullName evidence="8">Inner centromere protein ARK-binding domain-containing protein</fullName>
    </recommendedName>
</protein>
<keyword evidence="10" id="KW-1185">Reference proteome</keyword>
<dbReference type="GO" id="GO:0005819">
    <property type="term" value="C:spindle"/>
    <property type="evidence" value="ECO:0007669"/>
    <property type="project" value="UniProtKB-SubCell"/>
</dbReference>
<feature type="region of interest" description="Disordered" evidence="7">
    <location>
        <begin position="540"/>
        <end position="562"/>
    </location>
</feature>
<evidence type="ECO:0000256" key="5">
    <source>
        <dbReference type="ARBA" id="ARBA00023212"/>
    </source>
</evidence>
<feature type="compositionally biased region" description="Basic and acidic residues" evidence="7">
    <location>
        <begin position="1324"/>
        <end position="1334"/>
    </location>
</feature>
<evidence type="ECO:0000256" key="1">
    <source>
        <dbReference type="ARBA" id="ARBA00004123"/>
    </source>
</evidence>
<evidence type="ECO:0000313" key="9">
    <source>
        <dbReference type="EMBL" id="KAK4279493.1"/>
    </source>
</evidence>
<dbReference type="EMBL" id="JAWXYG010000002">
    <property type="protein sequence ID" value="KAK4279493.1"/>
    <property type="molecule type" value="Genomic_DNA"/>
</dbReference>
<dbReference type="InterPro" id="IPR050875">
    <property type="entry name" value="Troponin_I"/>
</dbReference>
<dbReference type="PANTHER" id="PTHR13738:SF1">
    <property type="entry name" value="TROPONIN I"/>
    <property type="match status" value="1"/>
</dbReference>
<feature type="region of interest" description="Disordered" evidence="7">
    <location>
        <begin position="900"/>
        <end position="989"/>
    </location>
</feature>